<proteinExistence type="predicted"/>
<protein>
    <submittedName>
        <fullName evidence="3">Uncharacterized protein</fullName>
    </submittedName>
</protein>
<feature type="transmembrane region" description="Helical" evidence="1">
    <location>
        <begin position="53"/>
        <end position="79"/>
    </location>
</feature>
<gene>
    <name evidence="3" type="ORF">PD5205_04005</name>
    <name evidence="2" type="ORF">PD885_04005</name>
</gene>
<keyword evidence="1" id="KW-1133">Transmembrane helix</keyword>
<dbReference type="OrthoDB" id="9882606at2"/>
<geneLocation type="plasmid" evidence="4">
    <name>ppd885-29</name>
</geneLocation>
<keyword evidence="4" id="KW-1185">Reference proteome</keyword>
<name>A0A1Y6HD30_9XANT</name>
<dbReference type="EMBL" id="LT853886">
    <property type="protein sequence ID" value="SMR06007.1"/>
    <property type="molecule type" value="Genomic_DNA"/>
</dbReference>
<geneLocation type="plasmid" evidence="5">
    <name>ppd5205-30</name>
</geneLocation>
<reference evidence="2 4" key="1">
    <citation type="submission" date="2017-05" db="EMBL/GenBank/DDBJ databases">
        <authorList>
            <person name="Blom J."/>
        </authorList>
    </citation>
    <scope>NUCLEOTIDE SEQUENCE [LARGE SCALE GENOMIC DNA]</scope>
    <source>
        <strain evidence="2">PD885</strain>
        <plasmid evidence="2">pPD885-29</plasmid>
        <plasmid evidence="4">ppd885-29</plasmid>
    </source>
</reference>
<dbReference type="AlphaFoldDB" id="A0A1Y6HD30"/>
<organism evidence="3 5">
    <name type="scientific">Xanthomonas fragariae</name>
    <dbReference type="NCBI Taxonomy" id="48664"/>
    <lineage>
        <taxon>Bacteria</taxon>
        <taxon>Pseudomonadati</taxon>
        <taxon>Pseudomonadota</taxon>
        <taxon>Gammaproteobacteria</taxon>
        <taxon>Lysobacterales</taxon>
        <taxon>Lysobacteraceae</taxon>
        <taxon>Xanthomonas</taxon>
    </lineage>
</organism>
<keyword evidence="1" id="KW-0812">Transmembrane</keyword>
<accession>A0A1Y6HD30</accession>
<dbReference type="Proteomes" id="UP000195877">
    <property type="component" value="Plasmid pPD885-29"/>
</dbReference>
<sequence>MKMCRAFLSVLRFCAFTVLMFLHPIVGVLGLLANVCLGGFLFCLFAVPEQRTALWAFLGVGVVLTAFVWSYDALTALLAPKGLLMIAGR</sequence>
<keyword evidence="2" id="KW-0614">Plasmid</keyword>
<reference evidence="3 5" key="2">
    <citation type="submission" date="2017-05" db="EMBL/GenBank/DDBJ databases">
        <authorList>
            <person name="Song R."/>
            <person name="Chenine A.L."/>
            <person name="Ruprecht R.M."/>
        </authorList>
    </citation>
    <scope>NUCLEOTIDE SEQUENCE [LARGE SCALE GENOMIC DNA]</scope>
    <source>
        <strain evidence="3">PD5205</strain>
        <plasmid evidence="5">ppd5205-30</plasmid>
    </source>
</reference>
<dbReference type="EMBL" id="LT853883">
    <property type="protein sequence ID" value="SMR01247.1"/>
    <property type="molecule type" value="Genomic_DNA"/>
</dbReference>
<feature type="transmembrane region" description="Helical" evidence="1">
    <location>
        <begin position="21"/>
        <end position="47"/>
    </location>
</feature>
<dbReference type="GeneID" id="61896238"/>
<evidence type="ECO:0000313" key="2">
    <source>
        <dbReference type="EMBL" id="SMR01247.1"/>
    </source>
</evidence>
<geneLocation type="plasmid" evidence="2">
    <name>pPD885-29</name>
</geneLocation>
<dbReference type="RefSeq" id="WP_145954078.1">
    <property type="nucleotide sequence ID" value="NZ_CP016831.1"/>
</dbReference>
<evidence type="ECO:0000313" key="3">
    <source>
        <dbReference type="EMBL" id="SMR06007.1"/>
    </source>
</evidence>
<evidence type="ECO:0000313" key="4">
    <source>
        <dbReference type="Proteomes" id="UP000195877"/>
    </source>
</evidence>
<dbReference type="Proteomes" id="UP000195953">
    <property type="component" value="Plasmid pPD5205-30"/>
</dbReference>
<evidence type="ECO:0000313" key="5">
    <source>
        <dbReference type="Proteomes" id="UP000195953"/>
    </source>
</evidence>
<keyword evidence="1" id="KW-0472">Membrane</keyword>
<evidence type="ECO:0000256" key="1">
    <source>
        <dbReference type="SAM" id="Phobius"/>
    </source>
</evidence>